<keyword evidence="1" id="KW-0812">Transmembrane</keyword>
<protein>
    <submittedName>
        <fullName evidence="2">Uncharacterized protein</fullName>
    </submittedName>
</protein>
<organism evidence="2 3">
    <name type="scientific">Pedobacter heparinus (strain ATCC 13125 / DSM 2366 / CIP 104194 / JCM 7457 / NBRC 12017 / NCIMB 9290 / NRRL B-14731 / HIM 762-3)</name>
    <dbReference type="NCBI Taxonomy" id="485917"/>
    <lineage>
        <taxon>Bacteria</taxon>
        <taxon>Pseudomonadati</taxon>
        <taxon>Bacteroidota</taxon>
        <taxon>Sphingobacteriia</taxon>
        <taxon>Sphingobacteriales</taxon>
        <taxon>Sphingobacteriaceae</taxon>
        <taxon>Pedobacter</taxon>
    </lineage>
</organism>
<keyword evidence="1" id="KW-0472">Membrane</keyword>
<reference evidence="2 3" key="1">
    <citation type="journal article" date="2009" name="Stand. Genomic Sci.">
        <title>Complete genome sequence of Pedobacter heparinus type strain (HIM 762-3).</title>
        <authorList>
            <person name="Han C."/>
            <person name="Spring S."/>
            <person name="Lapidus A."/>
            <person name="Del Rio T.G."/>
            <person name="Tice H."/>
            <person name="Copeland A."/>
            <person name="Cheng J.F."/>
            <person name="Lucas S."/>
            <person name="Chen F."/>
            <person name="Nolan M."/>
            <person name="Bruce D."/>
            <person name="Goodwin L."/>
            <person name="Pitluck S."/>
            <person name="Ivanova N."/>
            <person name="Mavromatis K."/>
            <person name="Mikhailova N."/>
            <person name="Pati A."/>
            <person name="Chen A."/>
            <person name="Palaniappan K."/>
            <person name="Land M."/>
            <person name="Hauser L."/>
            <person name="Chang Y.J."/>
            <person name="Jeffries C.C."/>
            <person name="Saunders E."/>
            <person name="Chertkov O."/>
            <person name="Brettin T."/>
            <person name="Goker M."/>
            <person name="Rohde M."/>
            <person name="Bristow J."/>
            <person name="Eisen J.A."/>
            <person name="Markowitz V."/>
            <person name="Hugenholtz P."/>
            <person name="Kyrpides N.C."/>
            <person name="Klenk H.P."/>
            <person name="Detter J.C."/>
        </authorList>
    </citation>
    <scope>NUCLEOTIDE SEQUENCE [LARGE SCALE GENOMIC DNA]</scope>
    <source>
        <strain evidence="3">ATCC 13125 / DSM 2366 / CIP 104194 / JCM 7457 / NBRC 12017 / NCIMB 9290 / NRRL B-14731 / HIM 762-3</strain>
    </source>
</reference>
<dbReference type="RefSeq" id="WP_012780986.1">
    <property type="nucleotide sequence ID" value="NC_013061.1"/>
</dbReference>
<dbReference type="AlphaFoldDB" id="C6Y247"/>
<name>C6Y247_PEDHD</name>
<proteinExistence type="predicted"/>
<keyword evidence="1" id="KW-1133">Transmembrane helix</keyword>
<gene>
    <name evidence="2" type="ordered locus">Phep_0818</name>
</gene>
<evidence type="ECO:0000313" key="2">
    <source>
        <dbReference type="EMBL" id="ACU03040.1"/>
    </source>
</evidence>
<feature type="transmembrane region" description="Helical" evidence="1">
    <location>
        <begin position="38"/>
        <end position="56"/>
    </location>
</feature>
<feature type="transmembrane region" description="Helical" evidence="1">
    <location>
        <begin position="12"/>
        <end position="32"/>
    </location>
</feature>
<sequence length="60" mass="6991">MQKKNRSFFKVWGVPVLLSVITFIGLLLAIMGIGIWHVFSWTALSIPVYIMVRYGLRFFK</sequence>
<accession>C6Y247</accession>
<dbReference type="STRING" id="485917.Phep_0818"/>
<dbReference type="KEGG" id="phe:Phep_0818"/>
<dbReference type="Proteomes" id="UP000000852">
    <property type="component" value="Chromosome"/>
</dbReference>
<evidence type="ECO:0000313" key="3">
    <source>
        <dbReference type="Proteomes" id="UP000000852"/>
    </source>
</evidence>
<keyword evidence="3" id="KW-1185">Reference proteome</keyword>
<dbReference type="EMBL" id="CP001681">
    <property type="protein sequence ID" value="ACU03040.1"/>
    <property type="molecule type" value="Genomic_DNA"/>
</dbReference>
<evidence type="ECO:0000256" key="1">
    <source>
        <dbReference type="SAM" id="Phobius"/>
    </source>
</evidence>
<dbReference type="HOGENOM" id="CLU_200178_0_0_10"/>